<dbReference type="EMBL" id="NMUH01000890">
    <property type="protein sequence ID" value="MQL86293.1"/>
    <property type="molecule type" value="Genomic_DNA"/>
</dbReference>
<reference evidence="1" key="1">
    <citation type="submission" date="2017-07" db="EMBL/GenBank/DDBJ databases">
        <title>Taro Niue Genome Assembly and Annotation.</title>
        <authorList>
            <person name="Atibalentja N."/>
            <person name="Keating K."/>
            <person name="Fields C.J."/>
        </authorList>
    </citation>
    <scope>NUCLEOTIDE SEQUENCE</scope>
    <source>
        <strain evidence="1">Niue_2</strain>
        <tissue evidence="1">Leaf</tissue>
    </source>
</reference>
<sequence length="82" mass="9265">DEDGQWLLGLDSTEDHVDCHQKNRRDRAFCLPDMNFSSGSSLDTQMVPPQCRDLAGFWGETAEESVNQNFLVVSWMTTGHGF</sequence>
<keyword evidence="2" id="KW-1185">Reference proteome</keyword>
<name>A0A843V097_COLES</name>
<evidence type="ECO:0000313" key="1">
    <source>
        <dbReference type="EMBL" id="MQL86293.1"/>
    </source>
</evidence>
<dbReference type="AlphaFoldDB" id="A0A843V097"/>
<accession>A0A843V097</accession>
<feature type="non-terminal residue" evidence="1">
    <location>
        <position position="1"/>
    </location>
</feature>
<organism evidence="1 2">
    <name type="scientific">Colocasia esculenta</name>
    <name type="common">Wild taro</name>
    <name type="synonym">Arum esculentum</name>
    <dbReference type="NCBI Taxonomy" id="4460"/>
    <lineage>
        <taxon>Eukaryota</taxon>
        <taxon>Viridiplantae</taxon>
        <taxon>Streptophyta</taxon>
        <taxon>Embryophyta</taxon>
        <taxon>Tracheophyta</taxon>
        <taxon>Spermatophyta</taxon>
        <taxon>Magnoliopsida</taxon>
        <taxon>Liliopsida</taxon>
        <taxon>Araceae</taxon>
        <taxon>Aroideae</taxon>
        <taxon>Colocasieae</taxon>
        <taxon>Colocasia</taxon>
    </lineage>
</organism>
<protein>
    <submittedName>
        <fullName evidence="1">Uncharacterized protein</fullName>
    </submittedName>
</protein>
<evidence type="ECO:0000313" key="2">
    <source>
        <dbReference type="Proteomes" id="UP000652761"/>
    </source>
</evidence>
<proteinExistence type="predicted"/>
<comment type="caution">
    <text evidence="1">The sequence shown here is derived from an EMBL/GenBank/DDBJ whole genome shotgun (WGS) entry which is preliminary data.</text>
</comment>
<gene>
    <name evidence="1" type="ORF">Taro_018829</name>
</gene>
<dbReference type="Proteomes" id="UP000652761">
    <property type="component" value="Unassembled WGS sequence"/>
</dbReference>